<dbReference type="GO" id="GO:0007165">
    <property type="term" value="P:signal transduction"/>
    <property type="evidence" value="ECO:0007669"/>
    <property type="project" value="TreeGrafter"/>
</dbReference>
<dbReference type="SUPFAM" id="SSF50156">
    <property type="entry name" value="PDZ domain-like"/>
    <property type="match status" value="1"/>
</dbReference>
<dbReference type="GO" id="GO:0006508">
    <property type="term" value="P:proteolysis"/>
    <property type="evidence" value="ECO:0007669"/>
    <property type="project" value="UniProtKB-KW"/>
</dbReference>
<evidence type="ECO:0000313" key="8">
    <source>
        <dbReference type="Proteomes" id="UP000315017"/>
    </source>
</evidence>
<dbReference type="Proteomes" id="UP000315017">
    <property type="component" value="Chromosome"/>
</dbReference>
<dbReference type="Gene3D" id="2.30.42.10">
    <property type="match status" value="1"/>
</dbReference>
<dbReference type="InterPro" id="IPR005151">
    <property type="entry name" value="Tail-specific_protease"/>
</dbReference>
<reference evidence="7 8" key="1">
    <citation type="submission" date="2019-02" db="EMBL/GenBank/DDBJ databases">
        <title>Deep-cultivation of Planctomycetes and their phenomic and genomic characterization uncovers novel biology.</title>
        <authorList>
            <person name="Wiegand S."/>
            <person name="Jogler M."/>
            <person name="Boedeker C."/>
            <person name="Pinto D."/>
            <person name="Vollmers J."/>
            <person name="Rivas-Marin E."/>
            <person name="Kohn T."/>
            <person name="Peeters S.H."/>
            <person name="Heuer A."/>
            <person name="Rast P."/>
            <person name="Oberbeckmann S."/>
            <person name="Bunk B."/>
            <person name="Jeske O."/>
            <person name="Meyerdierks A."/>
            <person name="Storesund J.E."/>
            <person name="Kallscheuer N."/>
            <person name="Luecker S."/>
            <person name="Lage O.M."/>
            <person name="Pohl T."/>
            <person name="Merkel B.J."/>
            <person name="Hornburger P."/>
            <person name="Mueller R.-W."/>
            <person name="Bruemmer F."/>
            <person name="Labrenz M."/>
            <person name="Spormann A.M."/>
            <person name="Op den Camp H."/>
            <person name="Overmann J."/>
            <person name="Amann R."/>
            <person name="Jetten M.S.M."/>
            <person name="Mascher T."/>
            <person name="Medema M.H."/>
            <person name="Devos D.P."/>
            <person name="Kaster A.-K."/>
            <person name="Ovreas L."/>
            <person name="Rohde M."/>
            <person name="Galperin M.Y."/>
            <person name="Jogler C."/>
        </authorList>
    </citation>
    <scope>NUCLEOTIDE SEQUENCE [LARGE SCALE GENOMIC DNA]</scope>
    <source>
        <strain evidence="7 8">ETA_A8</strain>
    </source>
</reference>
<dbReference type="KEGG" id="aagg:ETAA8_54760"/>
<evidence type="ECO:0000256" key="2">
    <source>
        <dbReference type="ARBA" id="ARBA00022670"/>
    </source>
</evidence>
<dbReference type="Pfam" id="PF03572">
    <property type="entry name" value="Peptidase_S41"/>
    <property type="match status" value="1"/>
</dbReference>
<dbReference type="PROSITE" id="PS50106">
    <property type="entry name" value="PDZ"/>
    <property type="match status" value="1"/>
</dbReference>
<dbReference type="InterPro" id="IPR029045">
    <property type="entry name" value="ClpP/crotonase-like_dom_sf"/>
</dbReference>
<dbReference type="InterPro" id="IPR040573">
    <property type="entry name" value="TSP_N"/>
</dbReference>
<dbReference type="SMART" id="SM00245">
    <property type="entry name" value="TSPc"/>
    <property type="match status" value="1"/>
</dbReference>
<dbReference type="InterPro" id="IPR001478">
    <property type="entry name" value="PDZ"/>
</dbReference>
<keyword evidence="3 5" id="KW-0378">Hydrolase</keyword>
<evidence type="ECO:0000256" key="3">
    <source>
        <dbReference type="ARBA" id="ARBA00022801"/>
    </source>
</evidence>
<dbReference type="FunFam" id="3.90.226.10:FF:000090">
    <property type="entry name" value="Tail-specific protease"/>
    <property type="match status" value="1"/>
</dbReference>
<accession>A0A517YJF1</accession>
<dbReference type="InterPro" id="IPR004447">
    <property type="entry name" value="Peptidase_S41A"/>
</dbReference>
<dbReference type="Pfam" id="PF00595">
    <property type="entry name" value="PDZ"/>
    <property type="match status" value="1"/>
</dbReference>
<evidence type="ECO:0000313" key="7">
    <source>
        <dbReference type="EMBL" id="QDU30348.1"/>
    </source>
</evidence>
<dbReference type="GO" id="GO:0004252">
    <property type="term" value="F:serine-type endopeptidase activity"/>
    <property type="evidence" value="ECO:0007669"/>
    <property type="project" value="UniProtKB-EC"/>
</dbReference>
<name>A0A517YJF1_9BACT</name>
<dbReference type="CDD" id="cd06782">
    <property type="entry name" value="cpPDZ_CPP-like"/>
    <property type="match status" value="1"/>
</dbReference>
<keyword evidence="8" id="KW-1185">Reference proteome</keyword>
<dbReference type="EMBL" id="CP036274">
    <property type="protein sequence ID" value="QDU30348.1"/>
    <property type="molecule type" value="Genomic_DNA"/>
</dbReference>
<dbReference type="InterPro" id="IPR020992">
    <property type="entry name" value="Tail_Prtase_C"/>
</dbReference>
<keyword evidence="4 5" id="KW-0720">Serine protease</keyword>
<dbReference type="GO" id="GO:0030288">
    <property type="term" value="C:outer membrane-bounded periplasmic space"/>
    <property type="evidence" value="ECO:0007669"/>
    <property type="project" value="TreeGrafter"/>
</dbReference>
<dbReference type="EC" id="3.4.21.102" evidence="7"/>
<comment type="similarity">
    <text evidence="1 5">Belongs to the peptidase S41A family.</text>
</comment>
<gene>
    <name evidence="7" type="primary">prc</name>
    <name evidence="7" type="ORF">ETAA8_54760</name>
</gene>
<evidence type="ECO:0000256" key="5">
    <source>
        <dbReference type="RuleBase" id="RU004404"/>
    </source>
</evidence>
<evidence type="ECO:0000256" key="1">
    <source>
        <dbReference type="ARBA" id="ARBA00009179"/>
    </source>
</evidence>
<dbReference type="InterPro" id="IPR036034">
    <property type="entry name" value="PDZ_sf"/>
</dbReference>
<feature type="domain" description="PDZ" evidence="6">
    <location>
        <begin position="241"/>
        <end position="330"/>
    </location>
</feature>
<dbReference type="Pfam" id="PF11818">
    <property type="entry name" value="DUF3340"/>
    <property type="match status" value="1"/>
</dbReference>
<proteinExistence type="inferred from homology"/>
<dbReference type="PANTHER" id="PTHR32060">
    <property type="entry name" value="TAIL-SPECIFIC PROTEASE"/>
    <property type="match status" value="1"/>
</dbReference>
<evidence type="ECO:0000259" key="6">
    <source>
        <dbReference type="PROSITE" id="PS50106"/>
    </source>
</evidence>
<dbReference type="Pfam" id="PF17804">
    <property type="entry name" value="TSP_NTD"/>
    <property type="match status" value="1"/>
</dbReference>
<organism evidence="7 8">
    <name type="scientific">Anatilimnocola aggregata</name>
    <dbReference type="NCBI Taxonomy" id="2528021"/>
    <lineage>
        <taxon>Bacteria</taxon>
        <taxon>Pseudomonadati</taxon>
        <taxon>Planctomycetota</taxon>
        <taxon>Planctomycetia</taxon>
        <taxon>Pirellulales</taxon>
        <taxon>Pirellulaceae</taxon>
        <taxon>Anatilimnocola</taxon>
    </lineage>
</organism>
<dbReference type="AlphaFoldDB" id="A0A517YJF1"/>
<sequence length="702" mass="77928">MRPLSANAMSATVASGWIHRTGLTGLLSAALVSLTMFSSAACGADAVLNAPRPADRQVTRAVMSLVGRKHLSKHDLDDEISQRGLEQFLKKLDGMKLYFYQSDIDEFNKRRNELDDMLRSNDVSFAYTVYNTLLKRIDEKVALVNELLTEDFDFSVDETLVTDPAKLTYAKTPAEAKDRWRKRLKYDLLVLKGDTSLKGEDPKARLKRRYASFARRMHQIDSEDLLEMYLTSITTSYDPHTTFMSKNTLDNFRIQMGLNLDGIGAQLQEIDGATVLNKLIPGGAAEKSGLLKVEDKIVSVGQGETGEMVDVVDMRLNDVVDKIRGKAGTVVRLGVVPSGGGEMKIVKIVRAKIELKDSEARGVIFEEGKKQDGSPFKVGVIDLPSFYMDMEGARANPNDFKSSTRDVKKLLDDFTAKGVDVVMLDLRRNGGGSLTEAINLTGLFIDVGPVVQVKDPNGRVQQYDDQEPGMSWKGPLVVLTSKFSASASEILAGAIQDYHRGLIIGDSTTHGKGTVQSLLDLGEEMFPVGNPPNMGALKLTMQQFYRPNGESTQRRGVLADVMLPSITDHMDVSEGDLDHAMAFDKIPTSKFGSYDQVTPALINRLKEASAARRENSEDFKKLLRNIDKYVDQKTKKEIPLNEAKFLARRAELDSEKEEEKTFEQQANSSDQVVDKDFYFNECIGITLDYLRSLGKDKVAARQ</sequence>
<dbReference type="PANTHER" id="PTHR32060:SF22">
    <property type="entry name" value="CARBOXYL-TERMINAL-PROCESSING PEPTIDASE 3, CHLOROPLASTIC"/>
    <property type="match status" value="1"/>
</dbReference>
<dbReference type="CDD" id="cd07560">
    <property type="entry name" value="Peptidase_S41_CPP"/>
    <property type="match status" value="1"/>
</dbReference>
<dbReference type="Gene3D" id="3.90.226.10">
    <property type="entry name" value="2-enoyl-CoA Hydratase, Chain A, domain 1"/>
    <property type="match status" value="1"/>
</dbReference>
<dbReference type="SMART" id="SM00228">
    <property type="entry name" value="PDZ"/>
    <property type="match status" value="1"/>
</dbReference>
<protein>
    <submittedName>
        <fullName evidence="7">Tail-specific protease</fullName>
        <ecNumber evidence="7">3.4.21.102</ecNumber>
    </submittedName>
</protein>
<keyword evidence="2 5" id="KW-0645">Protease</keyword>
<dbReference type="NCBIfam" id="TIGR00225">
    <property type="entry name" value="prc"/>
    <property type="match status" value="1"/>
</dbReference>
<evidence type="ECO:0000256" key="4">
    <source>
        <dbReference type="ARBA" id="ARBA00022825"/>
    </source>
</evidence>
<dbReference type="SUPFAM" id="SSF52096">
    <property type="entry name" value="ClpP/crotonase"/>
    <property type="match status" value="1"/>
</dbReference>